<dbReference type="KEGG" id="tsy:THSYN_16050"/>
<evidence type="ECO:0000259" key="1">
    <source>
        <dbReference type="Pfam" id="PF07238"/>
    </source>
</evidence>
<protein>
    <submittedName>
        <fullName evidence="2">Pilus assembly protein PilZ</fullName>
    </submittedName>
</protein>
<gene>
    <name evidence="2" type="ORF">THSYN_16050</name>
</gene>
<dbReference type="Proteomes" id="UP000232638">
    <property type="component" value="Chromosome"/>
</dbReference>
<dbReference type="EMBL" id="CP020370">
    <property type="protein sequence ID" value="AUB82311.1"/>
    <property type="molecule type" value="Genomic_DNA"/>
</dbReference>
<name>A0A2K8UB75_9GAMM</name>
<dbReference type="InterPro" id="IPR009875">
    <property type="entry name" value="PilZ_domain"/>
</dbReference>
<evidence type="ECO:0000313" key="3">
    <source>
        <dbReference type="Proteomes" id="UP000232638"/>
    </source>
</evidence>
<reference evidence="2 3" key="1">
    <citation type="submission" date="2017-03" db="EMBL/GenBank/DDBJ databases">
        <title>Complete genome sequence of Candidatus 'Thiodictyon syntrophicum' sp. nov. strain Cad16T, a photolithoautotroph purple sulfur bacterium isolated from an alpine meromictic lake.</title>
        <authorList>
            <person name="Luedin S.M."/>
            <person name="Pothier J.F."/>
            <person name="Danza F."/>
            <person name="Storelli N."/>
            <person name="Wittwer M."/>
            <person name="Tonolla M."/>
        </authorList>
    </citation>
    <scope>NUCLEOTIDE SEQUENCE [LARGE SCALE GENOMIC DNA]</scope>
    <source>
        <strain evidence="2 3">Cad16T</strain>
    </source>
</reference>
<evidence type="ECO:0000313" key="2">
    <source>
        <dbReference type="EMBL" id="AUB82311.1"/>
    </source>
</evidence>
<dbReference type="AlphaFoldDB" id="A0A2K8UB75"/>
<dbReference type="Pfam" id="PF07238">
    <property type="entry name" value="PilZ"/>
    <property type="match status" value="1"/>
</dbReference>
<dbReference type="GO" id="GO:0035438">
    <property type="term" value="F:cyclic-di-GMP binding"/>
    <property type="evidence" value="ECO:0007669"/>
    <property type="project" value="InterPro"/>
</dbReference>
<dbReference type="RefSeq" id="WP_172965297.1">
    <property type="nucleotide sequence ID" value="NZ_CP020370.1"/>
</dbReference>
<dbReference type="Gene3D" id="2.40.10.220">
    <property type="entry name" value="predicted glycosyltransferase like domains"/>
    <property type="match status" value="1"/>
</dbReference>
<feature type="domain" description="PilZ" evidence="1">
    <location>
        <begin position="28"/>
        <end position="118"/>
    </location>
</feature>
<organism evidence="2 3">
    <name type="scientific">Candidatus Thiodictyon syntrophicum</name>
    <dbReference type="NCBI Taxonomy" id="1166950"/>
    <lineage>
        <taxon>Bacteria</taxon>
        <taxon>Pseudomonadati</taxon>
        <taxon>Pseudomonadota</taxon>
        <taxon>Gammaproteobacteria</taxon>
        <taxon>Chromatiales</taxon>
        <taxon>Chromatiaceae</taxon>
        <taxon>Thiodictyon</taxon>
    </lineage>
</organism>
<sequence>MSTPLTPSGIATGVPGGAIGGQQRILSFAIKDKAALYASFMPFIRNGGLFIPTTKRYQLGDEIFLLLQLMDEPDRIPVAGKVIWVTPPGAEGNRAVGVGVQFSEQDKGVARRKIEEYLVGVLSSERPTHTM</sequence>
<keyword evidence="3" id="KW-1185">Reference proteome</keyword>
<accession>A0A2K8UB75</accession>
<proteinExistence type="predicted"/>